<sequence length="242" mass="27491">MLLIFALLVNVAFGAEFTCNFDKDNCGGINRKDDKFDWSRRAGSTPSSGTGPPSDHGGNGFYAYIETSSPRRQGDNAKLEFSGKDLNSDAIRISFYYHMFGANVGSLKVFVNGQQEFSKSGSQGNKWVMADFKVQKRLTNIVFEGVRGNRWQGDIAIDDLKIVDYGGGGGEEEEEAMDVVAARHHQQVPQHHHHPHKHRLHQHRLHHPHPHRHRLHQHRLHQHRLHLRLQQVVVVLVRLQGS</sequence>
<dbReference type="SUPFAM" id="SSF49899">
    <property type="entry name" value="Concanavalin A-like lectins/glucanases"/>
    <property type="match status" value="1"/>
</dbReference>
<dbReference type="Gene3D" id="2.60.120.200">
    <property type="match status" value="1"/>
</dbReference>
<gene>
    <name evidence="3" type="primary">MEP1B_1</name>
    <name evidence="3" type="ORF">OS493_003658</name>
</gene>
<feature type="domain" description="MAM" evidence="2">
    <location>
        <begin position="17"/>
        <end position="164"/>
    </location>
</feature>
<feature type="compositionally biased region" description="Low complexity" evidence="1">
    <location>
        <begin position="43"/>
        <end position="54"/>
    </location>
</feature>
<protein>
    <submittedName>
        <fullName evidence="3">Meprin A subunit beta</fullName>
    </submittedName>
</protein>
<reference evidence="3" key="1">
    <citation type="submission" date="2023-01" db="EMBL/GenBank/DDBJ databases">
        <title>Genome assembly of the deep-sea coral Lophelia pertusa.</title>
        <authorList>
            <person name="Herrera S."/>
            <person name="Cordes E."/>
        </authorList>
    </citation>
    <scope>NUCLEOTIDE SEQUENCE</scope>
    <source>
        <strain evidence="3">USNM1676648</strain>
        <tissue evidence="3">Polyp</tissue>
    </source>
</reference>
<dbReference type="SMART" id="SM00137">
    <property type="entry name" value="MAM"/>
    <property type="match status" value="1"/>
</dbReference>
<evidence type="ECO:0000313" key="4">
    <source>
        <dbReference type="Proteomes" id="UP001163046"/>
    </source>
</evidence>
<dbReference type="Proteomes" id="UP001163046">
    <property type="component" value="Unassembled WGS sequence"/>
</dbReference>
<dbReference type="PROSITE" id="PS50060">
    <property type="entry name" value="MAM_2"/>
    <property type="match status" value="1"/>
</dbReference>
<evidence type="ECO:0000259" key="2">
    <source>
        <dbReference type="PROSITE" id="PS50060"/>
    </source>
</evidence>
<accession>A0A9X0DB26</accession>
<dbReference type="CDD" id="cd06263">
    <property type="entry name" value="MAM"/>
    <property type="match status" value="1"/>
</dbReference>
<dbReference type="PANTHER" id="PTHR23282">
    <property type="entry name" value="APICAL ENDOSOMAL GLYCOPROTEIN PRECURSOR"/>
    <property type="match status" value="1"/>
</dbReference>
<feature type="region of interest" description="Disordered" evidence="1">
    <location>
        <begin position="37"/>
        <end position="58"/>
    </location>
</feature>
<proteinExistence type="predicted"/>
<dbReference type="AlphaFoldDB" id="A0A9X0DB26"/>
<evidence type="ECO:0000313" key="3">
    <source>
        <dbReference type="EMBL" id="KAJ7393987.1"/>
    </source>
</evidence>
<dbReference type="InterPro" id="IPR000998">
    <property type="entry name" value="MAM_dom"/>
</dbReference>
<dbReference type="EMBL" id="MU825397">
    <property type="protein sequence ID" value="KAJ7393987.1"/>
    <property type="molecule type" value="Genomic_DNA"/>
</dbReference>
<dbReference type="OrthoDB" id="412155at2759"/>
<dbReference type="GO" id="GO:0016020">
    <property type="term" value="C:membrane"/>
    <property type="evidence" value="ECO:0007669"/>
    <property type="project" value="InterPro"/>
</dbReference>
<dbReference type="InterPro" id="IPR051560">
    <property type="entry name" value="MAM_domain-containing"/>
</dbReference>
<name>A0A9X0DB26_9CNID</name>
<dbReference type="PANTHER" id="PTHR23282:SF146">
    <property type="entry name" value="RT07201P-RELATED"/>
    <property type="match status" value="1"/>
</dbReference>
<evidence type="ECO:0000256" key="1">
    <source>
        <dbReference type="SAM" id="MobiDB-lite"/>
    </source>
</evidence>
<organism evidence="3 4">
    <name type="scientific">Desmophyllum pertusum</name>
    <dbReference type="NCBI Taxonomy" id="174260"/>
    <lineage>
        <taxon>Eukaryota</taxon>
        <taxon>Metazoa</taxon>
        <taxon>Cnidaria</taxon>
        <taxon>Anthozoa</taxon>
        <taxon>Hexacorallia</taxon>
        <taxon>Scleractinia</taxon>
        <taxon>Caryophylliina</taxon>
        <taxon>Caryophylliidae</taxon>
        <taxon>Desmophyllum</taxon>
    </lineage>
</organism>
<comment type="caution">
    <text evidence="3">The sequence shown here is derived from an EMBL/GenBank/DDBJ whole genome shotgun (WGS) entry which is preliminary data.</text>
</comment>
<dbReference type="Pfam" id="PF00629">
    <property type="entry name" value="MAM"/>
    <property type="match status" value="1"/>
</dbReference>
<dbReference type="InterPro" id="IPR013320">
    <property type="entry name" value="ConA-like_dom_sf"/>
</dbReference>
<keyword evidence="4" id="KW-1185">Reference proteome</keyword>